<keyword evidence="2" id="KW-1133">Transmembrane helix</keyword>
<evidence type="ECO:0000256" key="1">
    <source>
        <dbReference type="SAM" id="MobiDB-lite"/>
    </source>
</evidence>
<reference evidence="3 4" key="1">
    <citation type="journal article" date="2024" name="IMA Fungus">
        <title>IMA Genome - F19 : A genome assembly and annotation guide to empower mycologists, including annotated draft genome sequences of Ceratocystis pirilliformis, Diaporthe australafricana, Fusarium ophioides, Paecilomyces lecythidis, and Sporothrix stenoceras.</title>
        <authorList>
            <person name="Aylward J."/>
            <person name="Wilson A.M."/>
            <person name="Visagie C.M."/>
            <person name="Spraker J."/>
            <person name="Barnes I."/>
            <person name="Buitendag C."/>
            <person name="Ceriani C."/>
            <person name="Del Mar Angel L."/>
            <person name="du Plessis D."/>
            <person name="Fuchs T."/>
            <person name="Gasser K."/>
            <person name="Kramer D."/>
            <person name="Li W."/>
            <person name="Munsamy K."/>
            <person name="Piso A."/>
            <person name="Price J.L."/>
            <person name="Sonnekus B."/>
            <person name="Thomas C."/>
            <person name="van der Nest A."/>
            <person name="van Dijk A."/>
            <person name="van Heerden A."/>
            <person name="van Vuuren N."/>
            <person name="Yilmaz N."/>
            <person name="Duong T.A."/>
            <person name="van der Merwe N.A."/>
            <person name="Wingfield M.J."/>
            <person name="Wingfield B.D."/>
        </authorList>
    </citation>
    <scope>NUCLEOTIDE SEQUENCE [LARGE SCALE GENOMIC DNA]</scope>
    <source>
        <strain evidence="3 4">CMW 18300</strain>
    </source>
</reference>
<feature type="compositionally biased region" description="Polar residues" evidence="1">
    <location>
        <begin position="52"/>
        <end position="61"/>
    </location>
</feature>
<keyword evidence="4" id="KW-1185">Reference proteome</keyword>
<comment type="caution">
    <text evidence="3">The sequence shown here is derived from an EMBL/GenBank/DDBJ whole genome shotgun (WGS) entry which is preliminary data.</text>
</comment>
<feature type="transmembrane region" description="Helical" evidence="2">
    <location>
        <begin position="133"/>
        <end position="154"/>
    </location>
</feature>
<sequence length="168" mass="18049">MASETVNEKATTPVATVTTTTQDVSSGKPTATITTTETLKVSTETDLRRPSEVSTPASSRDLNPFDTDIEAMISTRTTREDDSCGMKSTSKNNLKGDGQVWPGQAHWKKKAKANKLNQRSCQCLARMSKRNRILVKVAIIVLVVLTAVGVGFGISKPLGAGIWKPDGN</sequence>
<keyword evidence="2" id="KW-0812">Transmembrane</keyword>
<proteinExistence type="predicted"/>
<feature type="compositionally biased region" description="Polar residues" evidence="1">
    <location>
        <begin position="22"/>
        <end position="31"/>
    </location>
</feature>
<accession>A0ABR3WX53</accession>
<dbReference type="Proteomes" id="UP001583177">
    <property type="component" value="Unassembled WGS sequence"/>
</dbReference>
<evidence type="ECO:0000313" key="4">
    <source>
        <dbReference type="Proteomes" id="UP001583177"/>
    </source>
</evidence>
<protein>
    <submittedName>
        <fullName evidence="3">Uncharacterized protein</fullName>
    </submittedName>
</protein>
<name>A0ABR3WX53_9PEZI</name>
<keyword evidence="2" id="KW-0472">Membrane</keyword>
<gene>
    <name evidence="3" type="ORF">Daus18300_005972</name>
</gene>
<feature type="compositionally biased region" description="Low complexity" evidence="1">
    <location>
        <begin position="10"/>
        <end position="21"/>
    </location>
</feature>
<feature type="region of interest" description="Disordered" evidence="1">
    <location>
        <begin position="1"/>
        <end position="100"/>
    </location>
</feature>
<evidence type="ECO:0000256" key="2">
    <source>
        <dbReference type="SAM" id="Phobius"/>
    </source>
</evidence>
<organism evidence="3 4">
    <name type="scientific">Diaporthe australafricana</name>
    <dbReference type="NCBI Taxonomy" id="127596"/>
    <lineage>
        <taxon>Eukaryota</taxon>
        <taxon>Fungi</taxon>
        <taxon>Dikarya</taxon>
        <taxon>Ascomycota</taxon>
        <taxon>Pezizomycotina</taxon>
        <taxon>Sordariomycetes</taxon>
        <taxon>Sordariomycetidae</taxon>
        <taxon>Diaporthales</taxon>
        <taxon>Diaporthaceae</taxon>
        <taxon>Diaporthe</taxon>
    </lineage>
</organism>
<feature type="compositionally biased region" description="Low complexity" evidence="1">
    <location>
        <begin position="32"/>
        <end position="42"/>
    </location>
</feature>
<dbReference type="EMBL" id="JAWRVE010000046">
    <property type="protein sequence ID" value="KAL1868248.1"/>
    <property type="molecule type" value="Genomic_DNA"/>
</dbReference>
<evidence type="ECO:0000313" key="3">
    <source>
        <dbReference type="EMBL" id="KAL1868248.1"/>
    </source>
</evidence>